<name>A0ACA9PQ35_9GLOM</name>
<organism evidence="1 2">
    <name type="scientific">Cetraspora pellucida</name>
    <dbReference type="NCBI Taxonomy" id="1433469"/>
    <lineage>
        <taxon>Eukaryota</taxon>
        <taxon>Fungi</taxon>
        <taxon>Fungi incertae sedis</taxon>
        <taxon>Mucoromycota</taxon>
        <taxon>Glomeromycotina</taxon>
        <taxon>Glomeromycetes</taxon>
        <taxon>Diversisporales</taxon>
        <taxon>Gigasporaceae</taxon>
        <taxon>Cetraspora</taxon>
    </lineage>
</organism>
<gene>
    <name evidence="1" type="ORF">SPELUC_LOCUS12264</name>
</gene>
<dbReference type="EMBL" id="CAJVPW010028411">
    <property type="protein sequence ID" value="CAG8718259.1"/>
    <property type="molecule type" value="Genomic_DNA"/>
</dbReference>
<dbReference type="Proteomes" id="UP000789366">
    <property type="component" value="Unassembled WGS sequence"/>
</dbReference>
<reference evidence="1" key="1">
    <citation type="submission" date="2021-06" db="EMBL/GenBank/DDBJ databases">
        <authorList>
            <person name="Kallberg Y."/>
            <person name="Tangrot J."/>
            <person name="Rosling A."/>
        </authorList>
    </citation>
    <scope>NUCLEOTIDE SEQUENCE</scope>
    <source>
        <strain evidence="1">28 12/20/2015</strain>
    </source>
</reference>
<protein>
    <submittedName>
        <fullName evidence="1">6613_t:CDS:1</fullName>
    </submittedName>
</protein>
<feature type="non-terminal residue" evidence="1">
    <location>
        <position position="186"/>
    </location>
</feature>
<comment type="caution">
    <text evidence="1">The sequence shown here is derived from an EMBL/GenBank/DDBJ whole genome shotgun (WGS) entry which is preliminary data.</text>
</comment>
<evidence type="ECO:0000313" key="1">
    <source>
        <dbReference type="EMBL" id="CAG8718259.1"/>
    </source>
</evidence>
<proteinExistence type="predicted"/>
<sequence length="186" mass="21256">MAVDIANGLIECHKNGIVHSDLKADNILVDKHLVLKIADFGLSTTKEALGIGEHAGGAPKWRAPERFAYNPKPYKKFEDDPRFSKLLKNETLVKHYKDRPQLSDIYSYGLVVWEIATNGMNLYPNVKNMNDTESLLKIKVREDINDLDEILEQKDAPGKLRHVIKRCCEFDPPKRISFEEVVIELQ</sequence>
<evidence type="ECO:0000313" key="2">
    <source>
        <dbReference type="Proteomes" id="UP000789366"/>
    </source>
</evidence>
<keyword evidence="2" id="KW-1185">Reference proteome</keyword>
<accession>A0ACA9PQ35</accession>